<feature type="compositionally biased region" description="Low complexity" evidence="1">
    <location>
        <begin position="1"/>
        <end position="10"/>
    </location>
</feature>
<name>A0A401R5H5_STRNR</name>
<feature type="compositionally biased region" description="Basic and acidic residues" evidence="1">
    <location>
        <begin position="24"/>
        <end position="43"/>
    </location>
</feature>
<sequence length="469" mass="50383">MRTPTRIASPSSPPARPNGSTPEAGDRPHIAGRPDDPQGDTRELPSVNSGNPYADLASLADPEPAPEPPDAAPADAEYAPSPARRSYLNERDATDDPLGLGLRSDEDDEDAWAPPNHRKTRRGISRFAAVPRTVKALVALAACAGTLALADRFAVLYAQNKAEEQVKIALHLHARPEVDIHGFPFLTQVLDKRLDRVDVVIPDVAADRVSLAKVAATARDIQLDGDLPSAIKGATIGQMHGSVLLAFDDMNRELGASQVKFSGVGNNGVRAVGELPIAGHTLRVRAEARIQRNGERGISTDIGQMRLDIADVAIYRPGTGTEEGLRLTRKGAAELSRQAAKVKSMLSIPAIAERIGIPKQYIDDALRSDDKLHELIGSPRFVHQLMNVNLVDVVMDHPWLLQKVGIDAKMLGALTELTKPQLADRLSLSFQLPKTPGDVRLRNITVESDGIHADLTGSNLPFGDAAKGK</sequence>
<evidence type="ECO:0000313" key="2">
    <source>
        <dbReference type="EMBL" id="GCB92858.1"/>
    </source>
</evidence>
<evidence type="ECO:0000256" key="1">
    <source>
        <dbReference type="SAM" id="MobiDB-lite"/>
    </source>
</evidence>
<reference evidence="2 3" key="1">
    <citation type="journal article" date="2019" name="Microbiol. Resour. Announc.">
        <title>Draft Genome Sequence of the Most Traditional epsilon-Poly-l-Lysine Producer, Streptomyces albulus NBRC14147.</title>
        <authorList>
            <person name="Yamanaka K."/>
            <person name="Hamano Y."/>
        </authorList>
    </citation>
    <scope>NUCLEOTIDE SEQUENCE [LARGE SCALE GENOMIC DNA]</scope>
    <source>
        <strain evidence="2 3">NBRC 14147</strain>
    </source>
</reference>
<accession>A0A401R5H5</accession>
<feature type="region of interest" description="Disordered" evidence="1">
    <location>
        <begin position="1"/>
        <end position="118"/>
    </location>
</feature>
<comment type="caution">
    <text evidence="2">The sequence shown here is derived from an EMBL/GenBank/DDBJ whole genome shotgun (WGS) entry which is preliminary data.</text>
</comment>
<proteinExistence type="predicted"/>
<feature type="compositionally biased region" description="Low complexity" evidence="1">
    <location>
        <begin position="72"/>
        <end position="83"/>
    </location>
</feature>
<dbReference type="AlphaFoldDB" id="A0A401R5H5"/>
<dbReference type="InterPro" id="IPR021373">
    <property type="entry name" value="DUF2993"/>
</dbReference>
<dbReference type="EMBL" id="BHXC01000007">
    <property type="protein sequence ID" value="GCB92858.1"/>
    <property type="molecule type" value="Genomic_DNA"/>
</dbReference>
<dbReference type="Proteomes" id="UP000288351">
    <property type="component" value="Unassembled WGS sequence"/>
</dbReference>
<organism evidence="2 3">
    <name type="scientific">Streptomyces noursei</name>
    <name type="common">Streptomyces albulus</name>
    <dbReference type="NCBI Taxonomy" id="1971"/>
    <lineage>
        <taxon>Bacteria</taxon>
        <taxon>Bacillati</taxon>
        <taxon>Actinomycetota</taxon>
        <taxon>Actinomycetes</taxon>
        <taxon>Kitasatosporales</taxon>
        <taxon>Streptomycetaceae</taxon>
        <taxon>Streptomyces</taxon>
    </lineage>
</organism>
<gene>
    <name evidence="2" type="ORF">SALB_05633</name>
</gene>
<protein>
    <recommendedName>
        <fullName evidence="4">DUF2993 domain-containing protein</fullName>
    </recommendedName>
</protein>
<evidence type="ECO:0008006" key="4">
    <source>
        <dbReference type="Google" id="ProtNLM"/>
    </source>
</evidence>
<dbReference type="RefSeq" id="WP_016573426.1">
    <property type="nucleotide sequence ID" value="NZ_BHXC01000007.1"/>
</dbReference>
<dbReference type="Pfam" id="PF11209">
    <property type="entry name" value="LmeA"/>
    <property type="match status" value="1"/>
</dbReference>
<evidence type="ECO:0000313" key="3">
    <source>
        <dbReference type="Proteomes" id="UP000288351"/>
    </source>
</evidence>